<evidence type="ECO:0000313" key="1">
    <source>
        <dbReference type="EMBL" id="KAJ9588931.1"/>
    </source>
</evidence>
<dbReference type="AlphaFoldDB" id="A0AAD7ZYU5"/>
<evidence type="ECO:0000313" key="2">
    <source>
        <dbReference type="Proteomes" id="UP001233999"/>
    </source>
</evidence>
<gene>
    <name evidence="1" type="ORF">L9F63_017809</name>
</gene>
<name>A0AAD7ZYU5_DIPPU</name>
<accession>A0AAD7ZYU5</accession>
<proteinExistence type="predicted"/>
<reference evidence="1" key="2">
    <citation type="submission" date="2023-05" db="EMBL/GenBank/DDBJ databases">
        <authorList>
            <person name="Fouks B."/>
        </authorList>
    </citation>
    <scope>NUCLEOTIDE SEQUENCE</scope>
    <source>
        <strain evidence="1">Stay&amp;Tobe</strain>
        <tissue evidence="1">Testes</tissue>
    </source>
</reference>
<dbReference type="Proteomes" id="UP001233999">
    <property type="component" value="Unassembled WGS sequence"/>
</dbReference>
<organism evidence="1 2">
    <name type="scientific">Diploptera punctata</name>
    <name type="common">Pacific beetle cockroach</name>
    <dbReference type="NCBI Taxonomy" id="6984"/>
    <lineage>
        <taxon>Eukaryota</taxon>
        <taxon>Metazoa</taxon>
        <taxon>Ecdysozoa</taxon>
        <taxon>Arthropoda</taxon>
        <taxon>Hexapoda</taxon>
        <taxon>Insecta</taxon>
        <taxon>Pterygota</taxon>
        <taxon>Neoptera</taxon>
        <taxon>Polyneoptera</taxon>
        <taxon>Dictyoptera</taxon>
        <taxon>Blattodea</taxon>
        <taxon>Blaberoidea</taxon>
        <taxon>Blaberidae</taxon>
        <taxon>Diplopterinae</taxon>
        <taxon>Diploptera</taxon>
    </lineage>
</organism>
<protein>
    <submittedName>
        <fullName evidence="1">Uncharacterized protein</fullName>
    </submittedName>
</protein>
<comment type="caution">
    <text evidence="1">The sequence shown here is derived from an EMBL/GenBank/DDBJ whole genome shotgun (WGS) entry which is preliminary data.</text>
</comment>
<keyword evidence="2" id="KW-1185">Reference proteome</keyword>
<sequence length="140" mass="15236">MCNSSNELNGLAVITVTALIDNGMSQTNNAVIPLWPCYSVYKLEPTGNVSVSGNNTMTTRYRYVNRFPTPASDVYDPENPDCIFTLQGPPNSLLRVELSNVLIQKTGYVSTSQQDMGNCSVGAIRIYNFTTSGALVQVSE</sequence>
<reference evidence="1" key="1">
    <citation type="journal article" date="2023" name="IScience">
        <title>Live-bearing cockroach genome reveals convergent evolutionary mechanisms linked to viviparity in insects and beyond.</title>
        <authorList>
            <person name="Fouks B."/>
            <person name="Harrison M.C."/>
            <person name="Mikhailova A.A."/>
            <person name="Marchal E."/>
            <person name="English S."/>
            <person name="Carruthers M."/>
            <person name="Jennings E.C."/>
            <person name="Chiamaka E.L."/>
            <person name="Frigard R.A."/>
            <person name="Pippel M."/>
            <person name="Attardo G.M."/>
            <person name="Benoit J.B."/>
            <person name="Bornberg-Bauer E."/>
            <person name="Tobe S.S."/>
        </authorList>
    </citation>
    <scope>NUCLEOTIDE SEQUENCE</scope>
    <source>
        <strain evidence="1">Stay&amp;Tobe</strain>
    </source>
</reference>
<dbReference type="EMBL" id="JASPKZ010005296">
    <property type="protein sequence ID" value="KAJ9588931.1"/>
    <property type="molecule type" value="Genomic_DNA"/>
</dbReference>